<dbReference type="InterPro" id="IPR000994">
    <property type="entry name" value="Pept_M24"/>
</dbReference>
<dbReference type="EMBL" id="UHDT01000001">
    <property type="protein sequence ID" value="SUM57375.1"/>
    <property type="molecule type" value="Genomic_DNA"/>
</dbReference>
<keyword evidence="4" id="KW-0464">Manganese</keyword>
<sequence length="351" mass="39085">MAKIAQLVQTLQQENADAAWISHPINIFYLTGFKSEPHERLFALLVTKDGTQTLFVPQLDVEEVKASPYEGQIIGYLDTENPYAKYPAQFNKMLIEETHLTVKRAHELETAFGVQSFGAMDLALKTLRNVKTEAEIEAMRHAAKLADKCVEIGVAYLKPGVTEREVVNHIENEIKKHGVSEMSFDTMVLFGDHAAAPHGTPGDRQLQNDEYVLFDLGVIYNHYCSDITRTVAFGQPSDEAKRIYDIVKEAEQSAIDAIKPGVTISTLDNIARGIIEEAGYGEYFPHRLGHGLGLEAHEYQDISNTNENVFEEGMVITIEPGIYVPNVAGVRIEDDILVTADGYESLSHYAK</sequence>
<name>A0A0D6XNZ3_9STAP</name>
<dbReference type="Gene3D" id="3.90.230.10">
    <property type="entry name" value="Creatinase/methionine aminopeptidase superfamily"/>
    <property type="match status" value="1"/>
</dbReference>
<organism evidence="8 10">
    <name type="scientific">Staphylococcus microti</name>
    <dbReference type="NCBI Taxonomy" id="569857"/>
    <lineage>
        <taxon>Bacteria</taxon>
        <taxon>Bacillati</taxon>
        <taxon>Bacillota</taxon>
        <taxon>Bacilli</taxon>
        <taxon>Bacillales</taxon>
        <taxon>Staphylococcaceae</taxon>
        <taxon>Staphylococcus</taxon>
    </lineage>
</organism>
<dbReference type="InterPro" id="IPR029149">
    <property type="entry name" value="Creatin/AminoP/Spt16_N"/>
</dbReference>
<dbReference type="FunFam" id="3.90.230.10:FF:000014">
    <property type="entry name" value="Aminopeptidase P family protein"/>
    <property type="match status" value="1"/>
</dbReference>
<gene>
    <name evidence="8" type="primary">pepQ</name>
    <name evidence="8" type="ORF">NCTC13832_01049</name>
    <name evidence="7" type="ORF">TP70_10395</name>
</gene>
<dbReference type="InterPro" id="IPR036005">
    <property type="entry name" value="Creatinase/aminopeptidase-like"/>
</dbReference>
<dbReference type="InterPro" id="IPR050659">
    <property type="entry name" value="Peptidase_M24B"/>
</dbReference>
<evidence type="ECO:0000313" key="7">
    <source>
        <dbReference type="EMBL" id="KIX89966.1"/>
    </source>
</evidence>
<dbReference type="STRING" id="569857.TP70_10395"/>
<dbReference type="Proteomes" id="UP000032366">
    <property type="component" value="Unassembled WGS sequence"/>
</dbReference>
<dbReference type="EC" id="3.4.13.9" evidence="8"/>
<evidence type="ECO:0000313" key="8">
    <source>
        <dbReference type="EMBL" id="SUM57375.1"/>
    </source>
</evidence>
<dbReference type="CDD" id="cd01092">
    <property type="entry name" value="APP-like"/>
    <property type="match status" value="1"/>
</dbReference>
<dbReference type="Pfam" id="PF01321">
    <property type="entry name" value="Creatinase_N"/>
    <property type="match status" value="1"/>
</dbReference>
<dbReference type="PANTHER" id="PTHR46112:SF10">
    <property type="entry name" value="DIPEPTIDASE YKVY-RELATED"/>
    <property type="match status" value="1"/>
</dbReference>
<evidence type="ECO:0000313" key="9">
    <source>
        <dbReference type="Proteomes" id="UP000032366"/>
    </source>
</evidence>
<dbReference type="EMBL" id="JXWY01000132">
    <property type="protein sequence ID" value="KIX89966.1"/>
    <property type="molecule type" value="Genomic_DNA"/>
</dbReference>
<comment type="similarity">
    <text evidence="2">Belongs to the peptidase M24B family.</text>
</comment>
<evidence type="ECO:0000256" key="2">
    <source>
        <dbReference type="ARBA" id="ARBA00008766"/>
    </source>
</evidence>
<evidence type="ECO:0000313" key="10">
    <source>
        <dbReference type="Proteomes" id="UP000254100"/>
    </source>
</evidence>
<dbReference type="EC" id="3.4.-.-" evidence="8"/>
<dbReference type="PANTHER" id="PTHR46112">
    <property type="entry name" value="AMINOPEPTIDASE"/>
    <property type="match status" value="1"/>
</dbReference>
<dbReference type="Gene3D" id="3.40.350.10">
    <property type="entry name" value="Creatinase/prolidase N-terminal domain"/>
    <property type="match status" value="1"/>
</dbReference>
<keyword evidence="8" id="KW-0645">Protease</keyword>
<dbReference type="SUPFAM" id="SSF55920">
    <property type="entry name" value="Creatinase/aminopeptidase"/>
    <property type="match status" value="1"/>
</dbReference>
<protein>
    <submittedName>
        <fullName evidence="7">Metallopeptidase</fullName>
    </submittedName>
    <submittedName>
        <fullName evidence="8">Proline dipeptidase</fullName>
        <ecNumber evidence="8">3.4.-.-</ecNumber>
        <ecNumber evidence="8">3.4.13.9</ecNumber>
    </submittedName>
</protein>
<comment type="cofactor">
    <cofactor evidence="1">
        <name>Mn(2+)</name>
        <dbReference type="ChEBI" id="CHEBI:29035"/>
    </cofactor>
</comment>
<feature type="domain" description="Peptidase M24" evidence="5">
    <location>
        <begin position="137"/>
        <end position="340"/>
    </location>
</feature>
<proteinExistence type="inferred from homology"/>
<evidence type="ECO:0000256" key="3">
    <source>
        <dbReference type="ARBA" id="ARBA00022801"/>
    </source>
</evidence>
<feature type="domain" description="Creatinase N-terminal" evidence="6">
    <location>
        <begin position="4"/>
        <end position="130"/>
    </location>
</feature>
<dbReference type="GO" id="GO:0102009">
    <property type="term" value="F:proline dipeptidase activity"/>
    <property type="evidence" value="ECO:0007669"/>
    <property type="project" value="UniProtKB-EC"/>
</dbReference>
<dbReference type="Pfam" id="PF00557">
    <property type="entry name" value="Peptidase_M24"/>
    <property type="match status" value="1"/>
</dbReference>
<evidence type="ECO:0000256" key="4">
    <source>
        <dbReference type="ARBA" id="ARBA00023211"/>
    </source>
</evidence>
<reference evidence="8 10" key="2">
    <citation type="submission" date="2018-06" db="EMBL/GenBank/DDBJ databases">
        <authorList>
            <consortium name="Pathogen Informatics"/>
            <person name="Doyle S."/>
        </authorList>
    </citation>
    <scope>NUCLEOTIDE SEQUENCE [LARGE SCALE GENOMIC DNA]</scope>
    <source>
        <strain evidence="8 10">NCTC13832</strain>
    </source>
</reference>
<dbReference type="AlphaFoldDB" id="A0A0D6XNZ3"/>
<evidence type="ECO:0000256" key="1">
    <source>
        <dbReference type="ARBA" id="ARBA00001936"/>
    </source>
</evidence>
<evidence type="ECO:0000259" key="5">
    <source>
        <dbReference type="Pfam" id="PF00557"/>
    </source>
</evidence>
<dbReference type="OrthoDB" id="9806388at2"/>
<dbReference type="SUPFAM" id="SSF53092">
    <property type="entry name" value="Creatinase/prolidase N-terminal domain"/>
    <property type="match status" value="1"/>
</dbReference>
<reference evidence="7 9" key="1">
    <citation type="submission" date="2015-01" db="EMBL/GenBank/DDBJ databases">
        <authorList>
            <person name="Guo J."/>
        </authorList>
    </citation>
    <scope>NUCLEOTIDE SEQUENCE [LARGE SCALE GENOMIC DNA]</scope>
    <source>
        <strain evidence="7 9">DSM 22147</strain>
    </source>
</reference>
<dbReference type="Proteomes" id="UP000254100">
    <property type="component" value="Unassembled WGS sequence"/>
</dbReference>
<dbReference type="InterPro" id="IPR000587">
    <property type="entry name" value="Creatinase_N"/>
</dbReference>
<keyword evidence="3 8" id="KW-0378">Hydrolase</keyword>
<evidence type="ECO:0000259" key="6">
    <source>
        <dbReference type="Pfam" id="PF01321"/>
    </source>
</evidence>
<keyword evidence="9" id="KW-1185">Reference proteome</keyword>
<dbReference type="RefSeq" id="WP_044361492.1">
    <property type="nucleotide sequence ID" value="NZ_JXWY01000132.1"/>
</dbReference>
<keyword evidence="8" id="KW-0224">Dipeptidase</keyword>
<accession>A0A0D6XNZ3</accession>